<comment type="similarity">
    <text evidence="6">Belongs to the Sph1/Sph2 family.</text>
</comment>
<evidence type="ECO:0000256" key="1">
    <source>
        <dbReference type="ARBA" id="ARBA00022723"/>
    </source>
</evidence>
<proteinExistence type="inferred from homology"/>
<evidence type="ECO:0000256" key="9">
    <source>
        <dbReference type="SAM" id="MobiDB-lite"/>
    </source>
</evidence>
<keyword evidence="2" id="KW-0547">Nucleotide-binding</keyword>
<evidence type="ECO:0000313" key="11">
    <source>
        <dbReference type="EMBL" id="ERG97226.1"/>
    </source>
</evidence>
<gene>
    <name evidence="11" type="ORF">J07HQW2_03712</name>
</gene>
<feature type="coiled-coil region" evidence="8">
    <location>
        <begin position="234"/>
        <end position="310"/>
    </location>
</feature>
<dbReference type="Gene3D" id="3.40.50.300">
    <property type="entry name" value="P-loop containing nucleotide triphosphate hydrolases"/>
    <property type="match status" value="2"/>
</dbReference>
<dbReference type="SUPFAM" id="SSF75712">
    <property type="entry name" value="Rad50 coiled-coil Zn hook"/>
    <property type="match status" value="1"/>
</dbReference>
<dbReference type="Gene3D" id="1.10.287.1490">
    <property type="match status" value="2"/>
</dbReference>
<keyword evidence="3 7" id="KW-0862">Zinc</keyword>
<dbReference type="InterPro" id="IPR027417">
    <property type="entry name" value="P-loop_NTPase"/>
</dbReference>
<evidence type="ECO:0000256" key="7">
    <source>
        <dbReference type="PROSITE-ProRule" id="PRU00471"/>
    </source>
</evidence>
<dbReference type="STRING" id="1238425.J07HQW2_03712"/>
<dbReference type="AlphaFoldDB" id="U1PXM9"/>
<dbReference type="RefSeq" id="WP_021056687.1">
    <property type="nucleotide sequence ID" value="NZ_KE356561.1"/>
</dbReference>
<organism evidence="11 12">
    <name type="scientific">Haloquadratum walsbyi J07HQW2</name>
    <dbReference type="NCBI Taxonomy" id="1238425"/>
    <lineage>
        <taxon>Archaea</taxon>
        <taxon>Methanobacteriati</taxon>
        <taxon>Methanobacteriota</taxon>
        <taxon>Stenosarchaea group</taxon>
        <taxon>Halobacteria</taxon>
        <taxon>Halobacteriales</taxon>
        <taxon>Haloferacaceae</taxon>
        <taxon>Haloquadratum</taxon>
    </lineage>
</organism>
<keyword evidence="5 8" id="KW-0175">Coiled coil</keyword>
<dbReference type="PROSITE" id="PS51131">
    <property type="entry name" value="ZN_HOOK"/>
    <property type="match status" value="1"/>
</dbReference>
<feature type="region of interest" description="Disordered" evidence="9">
    <location>
        <begin position="188"/>
        <end position="223"/>
    </location>
</feature>
<keyword evidence="1 7" id="KW-0479">Metal-binding</keyword>
<feature type="coiled-coil region" evidence="8">
    <location>
        <begin position="86"/>
        <end position="146"/>
    </location>
</feature>
<feature type="binding site" evidence="7">
    <location>
        <position position="522"/>
    </location>
    <ligand>
        <name>Zn(2+)</name>
        <dbReference type="ChEBI" id="CHEBI:29105"/>
    </ligand>
</feature>
<name>U1PXM9_9EURY</name>
<feature type="coiled-coil region" evidence="8">
    <location>
        <begin position="692"/>
        <end position="860"/>
    </location>
</feature>
<feature type="compositionally biased region" description="Basic and acidic residues" evidence="9">
    <location>
        <begin position="599"/>
        <end position="608"/>
    </location>
</feature>
<dbReference type="PANTHER" id="PTHR32114">
    <property type="entry name" value="ABC TRANSPORTER ABCH.3"/>
    <property type="match status" value="1"/>
</dbReference>
<dbReference type="PANTHER" id="PTHR32114:SF2">
    <property type="entry name" value="ABC TRANSPORTER ABCH.3"/>
    <property type="match status" value="1"/>
</dbReference>
<evidence type="ECO:0000256" key="5">
    <source>
        <dbReference type="ARBA" id="ARBA00023054"/>
    </source>
</evidence>
<dbReference type="Proteomes" id="UP000030710">
    <property type="component" value="Unassembled WGS sequence"/>
</dbReference>
<feature type="domain" description="Zinc-hook" evidence="10">
    <location>
        <begin position="475"/>
        <end position="574"/>
    </location>
</feature>
<dbReference type="HOGENOM" id="CLU_004785_0_1_2"/>
<dbReference type="GO" id="GO:0046872">
    <property type="term" value="F:metal ion binding"/>
    <property type="evidence" value="ECO:0007669"/>
    <property type="project" value="UniProtKB-UniRule"/>
</dbReference>
<dbReference type="GO" id="GO:0005524">
    <property type="term" value="F:ATP binding"/>
    <property type="evidence" value="ECO:0007669"/>
    <property type="project" value="UniProtKB-KW"/>
</dbReference>
<evidence type="ECO:0000256" key="2">
    <source>
        <dbReference type="ARBA" id="ARBA00022741"/>
    </source>
</evidence>
<dbReference type="SUPFAM" id="SSF57997">
    <property type="entry name" value="Tropomyosin"/>
    <property type="match status" value="1"/>
</dbReference>
<evidence type="ECO:0000313" key="12">
    <source>
        <dbReference type="Proteomes" id="UP000030710"/>
    </source>
</evidence>
<accession>U1PXM9</accession>
<dbReference type="EMBL" id="KE356561">
    <property type="protein sequence ID" value="ERG97226.1"/>
    <property type="molecule type" value="Genomic_DNA"/>
</dbReference>
<dbReference type="InterPro" id="IPR013134">
    <property type="entry name" value="Zn_hook_RAD50"/>
</dbReference>
<evidence type="ECO:0000256" key="4">
    <source>
        <dbReference type="ARBA" id="ARBA00022840"/>
    </source>
</evidence>
<evidence type="ECO:0000256" key="8">
    <source>
        <dbReference type="SAM" id="Coils"/>
    </source>
</evidence>
<feature type="compositionally biased region" description="Basic and acidic residues" evidence="9">
    <location>
        <begin position="209"/>
        <end position="223"/>
    </location>
</feature>
<keyword evidence="4" id="KW-0067">ATP-binding</keyword>
<evidence type="ECO:0000259" key="10">
    <source>
        <dbReference type="PROSITE" id="PS51131"/>
    </source>
</evidence>
<dbReference type="eggNOG" id="arCOG00368">
    <property type="taxonomic scope" value="Archaea"/>
</dbReference>
<sequence>MDGVEYTALWEIYTTSTASTAELRSPALTNPVSGVRAVASKVTSLLGMSADDFVNSVYVQQGGIDRLIKANNRAEMIDGLLGLDQIDTYIERVKQARRAAGRVEDNASSNAESRRDNIDVQFDRDVSEFESEIGQLQSRISTIESKITEGEDYLDTLEDRHDEVTSQISSYDDLAEQTEDLKQEIDECRDERAQHQQNQSKVSDEVDSLSDRLSERDSEIQSHAEGLDWDVSTREGAMDSLDQARDKVSTIEDRVINERETLQDIKLELQDEQRELGTLEDNQQEIEEKIAETEAELEQMDEQIEQFSVRINDLAPDVYEQLVRYVPTISTAENVDLSGVEQVPDWDKLPNGDPRSRLDEQISSVEEELSEEEDAVTSLQTTISTRQDQLQSAEETVRTEETEVESAREMVEKKESTLSATRSRAETLFEEYQHRWDALTDTADRLGISLDVSLQTTSVENLDLSTTPAAKMAVDNTVQQERNSIQDDLQDAKDQRVNLEAKLQQLEDDISELDKLGDEGKCPQCRQPVDGDHVSEEIATLEKEHDRVSNQLDSVRDRIDRLSSEESSVSDLQASLEELTTFFRQEVSDATRELSTAKSEQDRAESRLADAQSDLQEAKKAVEEIREQIQDTETDLREKQNVIPELSSQLETLQELRGDMSQLVELYNSRQLYQDEVERITTELEEELEPRVSDLDSEIEAKRENVDDLKNQKSAQEATVSQLREEASSIEQNEVDPLETIVDLYGDRESLAQKLDNKQDKLQELSDKVNSLTEEIATLESEREDILDEMGGVNVDELEEAKKDLTQKISEIEGNLENKRNERSKLNERRVQLIQQRNQLQDLKARIEAYEQRAEWANQRHAEFDRLLTMYESVKSELRSEYLAYLNRYVRDVFDSLYTNTAYQRIVIDEQERSRSNRLDYSIKLQRDDGVMEDPSNASGGERALINLALRTGLYRLIAELQGGNTAELPPLILDEPTTFLDDEHVSQLEGMLDTVQSWNVPQVFVVSHDPSLVDGADHTCEVAIDETTDTSSVTLSTTKTAVEDPITTLTGGDD</sequence>
<protein>
    <submittedName>
        <fullName evidence="11">ATPase involved in DNA repair</fullName>
    </submittedName>
</protein>
<reference evidence="11 12" key="1">
    <citation type="journal article" date="2013" name="PLoS ONE">
        <title>Assembly-driven community genomics of a hypersaline microbial ecosystem.</title>
        <authorList>
            <person name="Podell S."/>
            <person name="Ugalde J.A."/>
            <person name="Narasingarao P."/>
            <person name="Banfield J.F."/>
            <person name="Heidelberg K.B."/>
            <person name="Allen E.E."/>
        </authorList>
    </citation>
    <scope>NUCLEOTIDE SEQUENCE [LARGE SCALE GENOMIC DNA]</scope>
    <source>
        <strain evidence="12">J07HQW2</strain>
    </source>
</reference>
<evidence type="ECO:0000256" key="6">
    <source>
        <dbReference type="ARBA" id="ARBA00049666"/>
    </source>
</evidence>
<feature type="coiled-coil region" evidence="8">
    <location>
        <begin position="355"/>
        <end position="417"/>
    </location>
</feature>
<feature type="binding site" evidence="7">
    <location>
        <position position="525"/>
    </location>
    <ligand>
        <name>Zn(2+)</name>
        <dbReference type="ChEBI" id="CHEBI:29105"/>
    </ligand>
</feature>
<dbReference type="SUPFAM" id="SSF52540">
    <property type="entry name" value="P-loop containing nucleoside triphosphate hydrolases"/>
    <property type="match status" value="1"/>
</dbReference>
<feature type="region of interest" description="Disordered" evidence="9">
    <location>
        <begin position="594"/>
        <end position="615"/>
    </location>
</feature>
<evidence type="ECO:0000256" key="3">
    <source>
        <dbReference type="ARBA" id="ARBA00022833"/>
    </source>
</evidence>